<evidence type="ECO:0000256" key="2">
    <source>
        <dbReference type="ARBA" id="ARBA00022527"/>
    </source>
</evidence>
<keyword evidence="2" id="KW-0723">Serine/threonine-protein kinase</keyword>
<keyword evidence="5" id="KW-0418">Kinase</keyword>
<dbReference type="PROSITE" id="PS50011">
    <property type="entry name" value="PROTEIN_KINASE_DOM"/>
    <property type="match status" value="1"/>
</dbReference>
<keyword evidence="12" id="KW-1185">Reference proteome</keyword>
<dbReference type="PANTHER" id="PTHR24343">
    <property type="entry name" value="SERINE/THREONINE KINASE"/>
    <property type="match status" value="1"/>
</dbReference>
<evidence type="ECO:0000256" key="1">
    <source>
        <dbReference type="ARBA" id="ARBA00012513"/>
    </source>
</evidence>
<comment type="catalytic activity">
    <reaction evidence="8">
        <text>L-seryl-[protein] + ATP = O-phospho-L-seryl-[protein] + ADP + H(+)</text>
        <dbReference type="Rhea" id="RHEA:17989"/>
        <dbReference type="Rhea" id="RHEA-COMP:9863"/>
        <dbReference type="Rhea" id="RHEA-COMP:11604"/>
        <dbReference type="ChEBI" id="CHEBI:15378"/>
        <dbReference type="ChEBI" id="CHEBI:29999"/>
        <dbReference type="ChEBI" id="CHEBI:30616"/>
        <dbReference type="ChEBI" id="CHEBI:83421"/>
        <dbReference type="ChEBI" id="CHEBI:456216"/>
        <dbReference type="EC" id="2.7.11.1"/>
    </reaction>
</comment>
<feature type="region of interest" description="Disordered" evidence="9">
    <location>
        <begin position="285"/>
        <end position="312"/>
    </location>
</feature>
<dbReference type="SUPFAM" id="SSF56112">
    <property type="entry name" value="Protein kinase-like (PK-like)"/>
    <property type="match status" value="1"/>
</dbReference>
<dbReference type="GO" id="GO:0004674">
    <property type="term" value="F:protein serine/threonine kinase activity"/>
    <property type="evidence" value="ECO:0007669"/>
    <property type="project" value="UniProtKB-KW"/>
</dbReference>
<sequence length="510" mass="56708">MAHVYHEQQSATGTIELREPATGTMDHDHLVSPSRWSLVPQDQSRIKAVSDSCLSAARGNWFVFWNRHRDTLASVSTIMEEPLIRSSSCGECPRYGASSPRRHLSFADQYGQCLEILHYGFNTTVRLHQQRDYEGSSHNGQLFAVKVFRRNIWGMRSFAGKTSPSFSAAVIAALQSHHPNIIRITNLLFNKQSQLCLVTPYCGGGNLHELLMSKRPALLPATEVDCLMVQILRALAFIHEQNMAHGDMRLEAVLLTENGAVKLAGFGDEYVHRIWARCIAASTMSESESESDAESEGDEQEEEAQDYYHHSSSLPPASAWSFSSILPTFNRPRPSPLRATHPKIITPTASFPGIRLPYMAPEEFRCALHRWYHDAVVELPGAAEAAAPANRKSDIASRVEDTRPADLWATGVIYFTLLTGRLPWVSARRAPQDPKYAAYLRCRAGGDAGGNNARGDDDGYAPIEALGERRRKAVYALLEPVPEKRITAVGMLQSQWRENVVLCEAGERGL</sequence>
<evidence type="ECO:0000256" key="6">
    <source>
        <dbReference type="ARBA" id="ARBA00022840"/>
    </source>
</evidence>
<evidence type="ECO:0000256" key="8">
    <source>
        <dbReference type="ARBA" id="ARBA00048679"/>
    </source>
</evidence>
<evidence type="ECO:0000256" key="3">
    <source>
        <dbReference type="ARBA" id="ARBA00022679"/>
    </source>
</evidence>
<dbReference type="AlphaFoldDB" id="A0A0U5GSF4"/>
<organism evidence="11 12">
    <name type="scientific">Aspergillus calidoustus</name>
    <dbReference type="NCBI Taxonomy" id="454130"/>
    <lineage>
        <taxon>Eukaryota</taxon>
        <taxon>Fungi</taxon>
        <taxon>Dikarya</taxon>
        <taxon>Ascomycota</taxon>
        <taxon>Pezizomycotina</taxon>
        <taxon>Eurotiomycetes</taxon>
        <taxon>Eurotiomycetidae</taxon>
        <taxon>Eurotiales</taxon>
        <taxon>Aspergillaceae</taxon>
        <taxon>Aspergillus</taxon>
        <taxon>Aspergillus subgen. Nidulantes</taxon>
    </lineage>
</organism>
<evidence type="ECO:0000313" key="12">
    <source>
        <dbReference type="Proteomes" id="UP000054771"/>
    </source>
</evidence>
<keyword evidence="3" id="KW-0808">Transferase</keyword>
<evidence type="ECO:0000256" key="4">
    <source>
        <dbReference type="ARBA" id="ARBA00022741"/>
    </source>
</evidence>
<feature type="domain" description="Protein kinase" evidence="10">
    <location>
        <begin position="111"/>
        <end position="497"/>
    </location>
</feature>
<dbReference type="GO" id="GO:0005829">
    <property type="term" value="C:cytosol"/>
    <property type="evidence" value="ECO:0007669"/>
    <property type="project" value="TreeGrafter"/>
</dbReference>
<dbReference type="EMBL" id="CDMC01000006">
    <property type="protein sequence ID" value="CEN61719.1"/>
    <property type="molecule type" value="Genomic_DNA"/>
</dbReference>
<dbReference type="InterPro" id="IPR011009">
    <property type="entry name" value="Kinase-like_dom_sf"/>
</dbReference>
<name>A0A0U5GSF4_ASPCI</name>
<dbReference type="InterPro" id="IPR000719">
    <property type="entry name" value="Prot_kinase_dom"/>
</dbReference>
<gene>
    <name evidence="11" type="ORF">ASPCAL08369</name>
</gene>
<evidence type="ECO:0000313" key="11">
    <source>
        <dbReference type="EMBL" id="CEN61719.1"/>
    </source>
</evidence>
<comment type="catalytic activity">
    <reaction evidence="7">
        <text>L-threonyl-[protein] + ATP = O-phospho-L-threonyl-[protein] + ADP + H(+)</text>
        <dbReference type="Rhea" id="RHEA:46608"/>
        <dbReference type="Rhea" id="RHEA-COMP:11060"/>
        <dbReference type="Rhea" id="RHEA-COMP:11605"/>
        <dbReference type="ChEBI" id="CHEBI:15378"/>
        <dbReference type="ChEBI" id="CHEBI:30013"/>
        <dbReference type="ChEBI" id="CHEBI:30616"/>
        <dbReference type="ChEBI" id="CHEBI:61977"/>
        <dbReference type="ChEBI" id="CHEBI:456216"/>
        <dbReference type="EC" id="2.7.11.1"/>
    </reaction>
</comment>
<feature type="region of interest" description="Disordered" evidence="9">
    <location>
        <begin position="1"/>
        <end position="26"/>
    </location>
</feature>
<dbReference type="OrthoDB" id="4416160at2759"/>
<dbReference type="STRING" id="454130.A0A0U5GSF4"/>
<dbReference type="Pfam" id="PF00069">
    <property type="entry name" value="Pkinase"/>
    <property type="match status" value="1"/>
</dbReference>
<dbReference type="GO" id="GO:0005524">
    <property type="term" value="F:ATP binding"/>
    <property type="evidence" value="ECO:0007669"/>
    <property type="project" value="UniProtKB-KW"/>
</dbReference>
<dbReference type="PANTHER" id="PTHR24343:SF558">
    <property type="entry name" value="PROTEIN KINASE DOMAIN-CONTAINING PROTEIN"/>
    <property type="match status" value="1"/>
</dbReference>
<feature type="compositionally biased region" description="Acidic residues" evidence="9">
    <location>
        <begin position="287"/>
        <end position="305"/>
    </location>
</feature>
<accession>A0A0U5GSF4</accession>
<dbReference type="EC" id="2.7.11.1" evidence="1"/>
<evidence type="ECO:0000256" key="7">
    <source>
        <dbReference type="ARBA" id="ARBA00047899"/>
    </source>
</evidence>
<dbReference type="Proteomes" id="UP000054771">
    <property type="component" value="Unassembled WGS sequence"/>
</dbReference>
<evidence type="ECO:0000256" key="5">
    <source>
        <dbReference type="ARBA" id="ARBA00022777"/>
    </source>
</evidence>
<evidence type="ECO:0000256" key="9">
    <source>
        <dbReference type="SAM" id="MobiDB-lite"/>
    </source>
</evidence>
<protein>
    <recommendedName>
        <fullName evidence="1">non-specific serine/threonine protein kinase</fullName>
        <ecNumber evidence="1">2.7.11.1</ecNumber>
    </recommendedName>
</protein>
<proteinExistence type="predicted"/>
<dbReference type="Gene3D" id="1.10.510.10">
    <property type="entry name" value="Transferase(Phosphotransferase) domain 1"/>
    <property type="match status" value="2"/>
</dbReference>
<keyword evidence="6" id="KW-0067">ATP-binding</keyword>
<evidence type="ECO:0000259" key="10">
    <source>
        <dbReference type="PROSITE" id="PS50011"/>
    </source>
</evidence>
<dbReference type="GO" id="GO:0030003">
    <property type="term" value="P:intracellular monoatomic cation homeostasis"/>
    <property type="evidence" value="ECO:0007669"/>
    <property type="project" value="TreeGrafter"/>
</dbReference>
<reference evidence="12" key="1">
    <citation type="journal article" date="2016" name="Genome Announc.">
        <title>Draft genome sequences of fungus Aspergillus calidoustus.</title>
        <authorList>
            <person name="Horn F."/>
            <person name="Linde J."/>
            <person name="Mattern D.J."/>
            <person name="Walther G."/>
            <person name="Guthke R."/>
            <person name="Scherlach K."/>
            <person name="Martin K."/>
            <person name="Brakhage A.A."/>
            <person name="Petzke L."/>
            <person name="Valiante V."/>
        </authorList>
    </citation>
    <scope>NUCLEOTIDE SEQUENCE [LARGE SCALE GENOMIC DNA]</scope>
    <source>
        <strain evidence="12">SF006504</strain>
    </source>
</reference>
<keyword evidence="4" id="KW-0547">Nucleotide-binding</keyword>